<dbReference type="PROSITE" id="PS51808">
    <property type="entry name" value="CHCH"/>
    <property type="match status" value="1"/>
</dbReference>
<name>A0A371BYB7_YARLL</name>
<dbReference type="Proteomes" id="UP000256601">
    <property type="component" value="Unassembled WGS sequence"/>
</dbReference>
<protein>
    <submittedName>
        <fullName evidence="1">Uncharacterized protein</fullName>
    </submittedName>
</protein>
<dbReference type="InterPro" id="IPR034595">
    <property type="entry name" value="NDUFAF8"/>
</dbReference>
<dbReference type="PANTHER" id="PTHR34561:SF1">
    <property type="entry name" value="NADH DEHYDROGENASE [UBIQUINONE] 1 ALPHA SUBCOMPLEX ASSEMBLY FACTOR 8"/>
    <property type="match status" value="1"/>
</dbReference>
<evidence type="ECO:0000313" key="1">
    <source>
        <dbReference type="EMBL" id="RDW22670.1"/>
    </source>
</evidence>
<organism evidence="1 2">
    <name type="scientific">Yarrowia lipolytica</name>
    <name type="common">Candida lipolytica</name>
    <dbReference type="NCBI Taxonomy" id="4952"/>
    <lineage>
        <taxon>Eukaryota</taxon>
        <taxon>Fungi</taxon>
        <taxon>Dikarya</taxon>
        <taxon>Ascomycota</taxon>
        <taxon>Saccharomycotina</taxon>
        <taxon>Dipodascomycetes</taxon>
        <taxon>Dipodascales</taxon>
        <taxon>Dipodascales incertae sedis</taxon>
        <taxon>Yarrowia</taxon>
    </lineage>
</organism>
<dbReference type="GO" id="GO:0032981">
    <property type="term" value="P:mitochondrial respiratory chain complex I assembly"/>
    <property type="evidence" value="ECO:0007669"/>
    <property type="project" value="InterPro"/>
</dbReference>
<sequence length="62" mass="6895">MTKAARVSPIKKLGQSTAACSTVASAYGKCILENYQTVSKDMCQQEFAKFKDCVQKQMGKKW</sequence>
<reference evidence="1 2" key="1">
    <citation type="submission" date="2018-07" db="EMBL/GenBank/DDBJ databases">
        <title>Draft Genome Assemblies for Five Robust Yarrowia lipolytica Strains Exhibiting High Lipid Production and Pentose Sugar Utilization and Sugar Alcohol Secretion from Undetoxified Lignocellulosic Biomass Hydrolysates.</title>
        <authorList>
            <consortium name="DOE Joint Genome Institute"/>
            <person name="Walker C."/>
            <person name="Ryu S."/>
            <person name="Na H."/>
            <person name="Zane M."/>
            <person name="LaButti K."/>
            <person name="Lipzen A."/>
            <person name="Haridas S."/>
            <person name="Barry K."/>
            <person name="Grigoriev I.V."/>
            <person name="Quarterman J."/>
            <person name="Slininger P."/>
            <person name="Dien B."/>
            <person name="Trinh C.T."/>
        </authorList>
    </citation>
    <scope>NUCLEOTIDE SEQUENCE [LARGE SCALE GENOMIC DNA]</scope>
    <source>
        <strain evidence="1 2">YB392</strain>
    </source>
</reference>
<dbReference type="EMBL" id="KZ859177">
    <property type="protein sequence ID" value="RDW22670.1"/>
    <property type="molecule type" value="Genomic_DNA"/>
</dbReference>
<accession>A0A371BYB7</accession>
<evidence type="ECO:0000313" key="2">
    <source>
        <dbReference type="Proteomes" id="UP000256601"/>
    </source>
</evidence>
<dbReference type="GO" id="GO:0005739">
    <property type="term" value="C:mitochondrion"/>
    <property type="evidence" value="ECO:0007669"/>
    <property type="project" value="InterPro"/>
</dbReference>
<dbReference type="AlphaFoldDB" id="A0A371BYB7"/>
<gene>
    <name evidence="1" type="ORF">B0I71DRAFT_105106</name>
</gene>
<dbReference type="PANTHER" id="PTHR34561">
    <property type="entry name" value="NADH DEHYDROGENASE [UBIQUINONE] 1 ALPHA SUBCOMPLEX ASSEMBLY FACTOR 8"/>
    <property type="match status" value="1"/>
</dbReference>
<proteinExistence type="predicted"/>